<keyword evidence="5" id="KW-1185">Reference proteome</keyword>
<evidence type="ECO:0000313" key="5">
    <source>
        <dbReference type="Proteomes" id="UP000284177"/>
    </source>
</evidence>
<dbReference type="InterPro" id="IPR019734">
    <property type="entry name" value="TPR_rpt"/>
</dbReference>
<proteinExistence type="predicted"/>
<reference evidence="4 5" key="1">
    <citation type="submission" date="2016-08" db="EMBL/GenBank/DDBJ databases">
        <title>Novel Firmicutes and Novel Genomes.</title>
        <authorList>
            <person name="Poppleton D.I."/>
            <person name="Gribaldo S."/>
        </authorList>
    </citation>
    <scope>NUCLEOTIDE SEQUENCE [LARGE SCALE GENOMIC DNA]</scope>
    <source>
        <strain evidence="4 5">CTT3</strain>
    </source>
</reference>
<dbReference type="InterPro" id="IPR050817">
    <property type="entry name" value="DjlA_DnaK_co-chaperone"/>
</dbReference>
<organism evidence="4 5">
    <name type="scientific">Thermohalobacter berrensis</name>
    <dbReference type="NCBI Taxonomy" id="99594"/>
    <lineage>
        <taxon>Bacteria</taxon>
        <taxon>Bacillati</taxon>
        <taxon>Bacillota</taxon>
        <taxon>Tissierellia</taxon>
        <taxon>Tissierellales</taxon>
        <taxon>Thermohalobacteraceae</taxon>
        <taxon>Thermohalobacter</taxon>
    </lineage>
</organism>
<feature type="repeat" description="TPR" evidence="2">
    <location>
        <begin position="113"/>
        <end position="146"/>
    </location>
</feature>
<evidence type="ECO:0000313" key="4">
    <source>
        <dbReference type="EMBL" id="RKD31966.1"/>
    </source>
</evidence>
<name>A0A419T3G6_9FIRM</name>
<dbReference type="PROSITE" id="PS50005">
    <property type="entry name" value="TPR"/>
    <property type="match status" value="1"/>
</dbReference>
<dbReference type="CDD" id="cd06257">
    <property type="entry name" value="DnaJ"/>
    <property type="match status" value="1"/>
</dbReference>
<dbReference type="Proteomes" id="UP000284177">
    <property type="component" value="Unassembled WGS sequence"/>
</dbReference>
<dbReference type="GO" id="GO:0006260">
    <property type="term" value="P:DNA replication"/>
    <property type="evidence" value="ECO:0007669"/>
    <property type="project" value="UniProtKB-KW"/>
</dbReference>
<dbReference type="AlphaFoldDB" id="A0A419T3G6"/>
<dbReference type="PRINTS" id="PR00625">
    <property type="entry name" value="JDOMAIN"/>
</dbReference>
<evidence type="ECO:0000256" key="2">
    <source>
        <dbReference type="PROSITE-ProRule" id="PRU00339"/>
    </source>
</evidence>
<keyword evidence="2" id="KW-0802">TPR repeat</keyword>
<dbReference type="SUPFAM" id="SSF46565">
    <property type="entry name" value="Chaperone J-domain"/>
    <property type="match status" value="1"/>
</dbReference>
<dbReference type="Pfam" id="PF13181">
    <property type="entry name" value="TPR_8"/>
    <property type="match status" value="1"/>
</dbReference>
<dbReference type="SUPFAM" id="SSF48452">
    <property type="entry name" value="TPR-like"/>
    <property type="match status" value="1"/>
</dbReference>
<accession>A0A419T3G6</accession>
<keyword evidence="1" id="KW-0235">DNA replication</keyword>
<dbReference type="PANTHER" id="PTHR24074">
    <property type="entry name" value="CO-CHAPERONE PROTEIN DJLA"/>
    <property type="match status" value="1"/>
</dbReference>
<dbReference type="InterPro" id="IPR036869">
    <property type="entry name" value="J_dom_sf"/>
</dbReference>
<dbReference type="RefSeq" id="WP_120169076.1">
    <property type="nucleotide sequence ID" value="NZ_MCIB01000014.1"/>
</dbReference>
<dbReference type="OrthoDB" id="9779889at2"/>
<comment type="caution">
    <text evidence="4">The sequence shown here is derived from an EMBL/GenBank/DDBJ whole genome shotgun (WGS) entry which is preliminary data.</text>
</comment>
<dbReference type="InterPro" id="IPR001623">
    <property type="entry name" value="DnaJ_domain"/>
</dbReference>
<dbReference type="Pfam" id="PF00226">
    <property type="entry name" value="DnaJ"/>
    <property type="match status" value="1"/>
</dbReference>
<evidence type="ECO:0000259" key="3">
    <source>
        <dbReference type="PROSITE" id="PS50076"/>
    </source>
</evidence>
<dbReference type="Gene3D" id="1.25.40.10">
    <property type="entry name" value="Tetratricopeptide repeat domain"/>
    <property type="match status" value="1"/>
</dbReference>
<dbReference type="SMART" id="SM00271">
    <property type="entry name" value="DnaJ"/>
    <property type="match status" value="1"/>
</dbReference>
<sequence>MKNPYEVLGVREGASEEEIRRAYRRLIKKYHPDQYANNPLADLAEEKMREINEAYDYLMKNKGVNYNNGHNSNWNNNQHNSHTNIYGEIRILIERGNLNRAEELLENVRDRNDEWYFLKGVVLLRKGWYDQAYQYIKHAVNLNPTNGEYRSVLNNISMRNRTYRDVGHGMGYGRREPSACEICECLICSDCCCECLGGDLLTCC</sequence>
<dbReference type="PROSITE" id="PS50076">
    <property type="entry name" value="DNAJ_2"/>
    <property type="match status" value="1"/>
</dbReference>
<feature type="domain" description="J" evidence="3">
    <location>
        <begin position="3"/>
        <end position="63"/>
    </location>
</feature>
<gene>
    <name evidence="4" type="ORF">BET03_11860</name>
</gene>
<protein>
    <submittedName>
        <fullName evidence="4">Molecular chaperone DnaJ</fullName>
    </submittedName>
</protein>
<dbReference type="EMBL" id="MCIB01000014">
    <property type="protein sequence ID" value="RKD31966.1"/>
    <property type="molecule type" value="Genomic_DNA"/>
</dbReference>
<evidence type="ECO:0000256" key="1">
    <source>
        <dbReference type="ARBA" id="ARBA00022705"/>
    </source>
</evidence>
<dbReference type="InterPro" id="IPR011990">
    <property type="entry name" value="TPR-like_helical_dom_sf"/>
</dbReference>
<dbReference type="Gene3D" id="1.10.287.110">
    <property type="entry name" value="DnaJ domain"/>
    <property type="match status" value="1"/>
</dbReference>